<protein>
    <submittedName>
        <fullName evidence="1">Uncharacterized protein</fullName>
    </submittedName>
</protein>
<reference evidence="1 2" key="1">
    <citation type="journal article" date="2023" name="Nucleic Acids Res.">
        <title>The hologenome of Daphnia magna reveals possible DNA methylation and microbiome-mediated evolution of the host genome.</title>
        <authorList>
            <person name="Chaturvedi A."/>
            <person name="Li X."/>
            <person name="Dhandapani V."/>
            <person name="Marshall H."/>
            <person name="Kissane S."/>
            <person name="Cuenca-Cambronero M."/>
            <person name="Asole G."/>
            <person name="Calvet F."/>
            <person name="Ruiz-Romero M."/>
            <person name="Marangio P."/>
            <person name="Guigo R."/>
            <person name="Rago D."/>
            <person name="Mirbahai L."/>
            <person name="Eastwood N."/>
            <person name="Colbourne J.K."/>
            <person name="Zhou J."/>
            <person name="Mallon E."/>
            <person name="Orsini L."/>
        </authorList>
    </citation>
    <scope>NUCLEOTIDE SEQUENCE [LARGE SCALE GENOMIC DNA]</scope>
    <source>
        <strain evidence="1">LRV0_1</strain>
    </source>
</reference>
<proteinExistence type="predicted"/>
<comment type="caution">
    <text evidence="1">The sequence shown here is derived from an EMBL/GenBank/DDBJ whole genome shotgun (WGS) entry which is preliminary data.</text>
</comment>
<evidence type="ECO:0000313" key="1">
    <source>
        <dbReference type="EMBL" id="KAK4002307.1"/>
    </source>
</evidence>
<accession>A0ABQ9YP10</accession>
<sequence>MDVDGSKERAYTNNKGIYFSSWPYLAYVLVFLPPTSSFASNGQYSASRWTVVEDQTDGVGSIRLDRKGRANVCQLQCPSVSVLDNYTCKMDGEERADFDPPKSSVATAVHIEQVSKMRRCNKKPLETSRQPVDTRSIVF</sequence>
<dbReference type="Proteomes" id="UP001234178">
    <property type="component" value="Unassembled WGS sequence"/>
</dbReference>
<dbReference type="EMBL" id="JAOYFB010000001">
    <property type="protein sequence ID" value="KAK4002307.1"/>
    <property type="molecule type" value="Genomic_DNA"/>
</dbReference>
<organism evidence="1 2">
    <name type="scientific">Daphnia magna</name>
    <dbReference type="NCBI Taxonomy" id="35525"/>
    <lineage>
        <taxon>Eukaryota</taxon>
        <taxon>Metazoa</taxon>
        <taxon>Ecdysozoa</taxon>
        <taxon>Arthropoda</taxon>
        <taxon>Crustacea</taxon>
        <taxon>Branchiopoda</taxon>
        <taxon>Diplostraca</taxon>
        <taxon>Cladocera</taxon>
        <taxon>Anomopoda</taxon>
        <taxon>Daphniidae</taxon>
        <taxon>Daphnia</taxon>
    </lineage>
</organism>
<name>A0ABQ9YP10_9CRUS</name>
<keyword evidence="2" id="KW-1185">Reference proteome</keyword>
<evidence type="ECO:0000313" key="2">
    <source>
        <dbReference type="Proteomes" id="UP001234178"/>
    </source>
</evidence>
<gene>
    <name evidence="1" type="ORF">OUZ56_004143</name>
</gene>